<evidence type="ECO:0000313" key="5">
    <source>
        <dbReference type="EMBL" id="OOK63370.1"/>
    </source>
</evidence>
<dbReference type="EMBL" id="MVBN01000020">
    <property type="protein sequence ID" value="OOK63370.1"/>
    <property type="molecule type" value="Genomic_DNA"/>
</dbReference>
<keyword evidence="3" id="KW-0547">Nucleotide-binding</keyword>
<dbReference type="GO" id="GO:0006637">
    <property type="term" value="P:acyl-CoA metabolic process"/>
    <property type="evidence" value="ECO:0007669"/>
    <property type="project" value="TreeGrafter"/>
</dbReference>
<sequence length="62" mass="6747">MEGELASSGLAVDVPRLSARRGPVRKCFSDGLYLTGDLAKKDADGYFWFVGRKDDVIKSPAI</sequence>
<comment type="caution">
    <text evidence="5">The sequence shown here is derived from an EMBL/GenBank/DDBJ whole genome shotgun (WGS) entry which is preliminary data.</text>
</comment>
<evidence type="ECO:0000256" key="4">
    <source>
        <dbReference type="ARBA" id="ARBA00022840"/>
    </source>
</evidence>
<evidence type="ECO:0000256" key="3">
    <source>
        <dbReference type="ARBA" id="ARBA00022741"/>
    </source>
</evidence>
<dbReference type="GO" id="GO:0005524">
    <property type="term" value="F:ATP binding"/>
    <property type="evidence" value="ECO:0007669"/>
    <property type="project" value="UniProtKB-KW"/>
</dbReference>
<dbReference type="GO" id="GO:0004321">
    <property type="term" value="F:fatty-acyl-CoA synthase activity"/>
    <property type="evidence" value="ECO:0007669"/>
    <property type="project" value="TreeGrafter"/>
</dbReference>
<dbReference type="SUPFAM" id="SSF56801">
    <property type="entry name" value="Acetyl-CoA synthetase-like"/>
    <property type="match status" value="1"/>
</dbReference>
<proteinExistence type="inferred from homology"/>
<organism evidence="5 6">
    <name type="scientific">Mycobacterium kansasii</name>
    <dbReference type="NCBI Taxonomy" id="1768"/>
    <lineage>
        <taxon>Bacteria</taxon>
        <taxon>Bacillati</taxon>
        <taxon>Actinomycetota</taxon>
        <taxon>Actinomycetes</taxon>
        <taxon>Mycobacteriales</taxon>
        <taxon>Mycobacteriaceae</taxon>
        <taxon>Mycobacterium</taxon>
    </lineage>
</organism>
<protein>
    <submittedName>
        <fullName evidence="5">AMP-binding enzyme family protein</fullName>
    </submittedName>
</protein>
<evidence type="ECO:0000256" key="2">
    <source>
        <dbReference type="ARBA" id="ARBA00022598"/>
    </source>
</evidence>
<dbReference type="PANTHER" id="PTHR43605">
    <property type="entry name" value="ACYL-COENZYME A SYNTHETASE"/>
    <property type="match status" value="1"/>
</dbReference>
<evidence type="ECO:0000313" key="6">
    <source>
        <dbReference type="Proteomes" id="UP000188532"/>
    </source>
</evidence>
<evidence type="ECO:0000256" key="1">
    <source>
        <dbReference type="ARBA" id="ARBA00006432"/>
    </source>
</evidence>
<dbReference type="AlphaFoldDB" id="A0A1V3W8T4"/>
<comment type="similarity">
    <text evidence="1">Belongs to the ATP-dependent AMP-binding enzyme family.</text>
</comment>
<dbReference type="GO" id="GO:0006633">
    <property type="term" value="P:fatty acid biosynthetic process"/>
    <property type="evidence" value="ECO:0007669"/>
    <property type="project" value="TreeGrafter"/>
</dbReference>
<dbReference type="Proteomes" id="UP000188532">
    <property type="component" value="Unassembled WGS sequence"/>
</dbReference>
<reference evidence="5 6" key="1">
    <citation type="submission" date="2017-02" db="EMBL/GenBank/DDBJ databases">
        <title>Complete genome sequences of Mycobacterium kansasii strains isolated from rhesus macaques.</title>
        <authorList>
            <person name="Panda A."/>
            <person name="Nagaraj S."/>
            <person name="Zhao X."/>
            <person name="Tettelin H."/>
            <person name="Detolla L.J."/>
        </authorList>
    </citation>
    <scope>NUCLEOTIDE SEQUENCE [LARGE SCALE GENOMIC DNA]</scope>
    <source>
        <strain evidence="5 6">11-3469</strain>
    </source>
</reference>
<accession>A0A1V3W8T4</accession>
<dbReference type="GO" id="GO:0015645">
    <property type="term" value="F:fatty acid ligase activity"/>
    <property type="evidence" value="ECO:0007669"/>
    <property type="project" value="TreeGrafter"/>
</dbReference>
<dbReference type="InterPro" id="IPR051087">
    <property type="entry name" value="Mitochondrial_ACSM"/>
</dbReference>
<dbReference type="PANTHER" id="PTHR43605:SF10">
    <property type="entry name" value="ACYL-COA SYNTHETASE MEDIUM CHAIN FAMILY MEMBER 3"/>
    <property type="match status" value="1"/>
</dbReference>
<gene>
    <name evidence="5" type="ORF">BZL29_8532</name>
</gene>
<keyword evidence="4" id="KW-0067">ATP-binding</keyword>
<dbReference type="Gene3D" id="2.30.38.10">
    <property type="entry name" value="Luciferase, Domain 3"/>
    <property type="match status" value="1"/>
</dbReference>
<name>A0A1V3W8T4_MYCKA</name>
<keyword evidence="2" id="KW-0436">Ligase</keyword>